<comment type="caution">
    <text evidence="1">The sequence shown here is derived from an EMBL/GenBank/DDBJ whole genome shotgun (WGS) entry which is preliminary data.</text>
</comment>
<organism evidence="1 2">
    <name type="scientific">Carya illinoinensis</name>
    <name type="common">Pecan</name>
    <dbReference type="NCBI Taxonomy" id="32201"/>
    <lineage>
        <taxon>Eukaryota</taxon>
        <taxon>Viridiplantae</taxon>
        <taxon>Streptophyta</taxon>
        <taxon>Embryophyta</taxon>
        <taxon>Tracheophyta</taxon>
        <taxon>Spermatophyta</taxon>
        <taxon>Magnoliopsida</taxon>
        <taxon>eudicotyledons</taxon>
        <taxon>Gunneridae</taxon>
        <taxon>Pentapetalae</taxon>
        <taxon>rosids</taxon>
        <taxon>fabids</taxon>
        <taxon>Fagales</taxon>
        <taxon>Juglandaceae</taxon>
        <taxon>Carya</taxon>
    </lineage>
</organism>
<evidence type="ECO:0000313" key="2">
    <source>
        <dbReference type="Proteomes" id="UP000811246"/>
    </source>
</evidence>
<dbReference type="Proteomes" id="UP000811246">
    <property type="component" value="Chromosome 5"/>
</dbReference>
<reference evidence="1" key="1">
    <citation type="submission" date="2021-01" db="EMBL/GenBank/DDBJ databases">
        <authorList>
            <person name="Lovell J.T."/>
            <person name="Bentley N."/>
            <person name="Bhattarai G."/>
            <person name="Jenkins J.W."/>
            <person name="Sreedasyam A."/>
            <person name="Alarcon Y."/>
            <person name="Bock C."/>
            <person name="Boston L."/>
            <person name="Carlson J."/>
            <person name="Cervantes K."/>
            <person name="Clermont K."/>
            <person name="Krom N."/>
            <person name="Kubenka K."/>
            <person name="Mamidi S."/>
            <person name="Mattison C."/>
            <person name="Monteros M."/>
            <person name="Pisani C."/>
            <person name="Plott C."/>
            <person name="Rajasekar S."/>
            <person name="Rhein H.S."/>
            <person name="Rohla C."/>
            <person name="Song M."/>
            <person name="Hilaire R.S."/>
            <person name="Shu S."/>
            <person name="Wells L."/>
            <person name="Wang X."/>
            <person name="Webber J."/>
            <person name="Heerema R.J."/>
            <person name="Klein P."/>
            <person name="Conner P."/>
            <person name="Grauke L."/>
            <person name="Grimwood J."/>
            <person name="Schmutz J."/>
            <person name="Randall J.J."/>
        </authorList>
    </citation>
    <scope>NUCLEOTIDE SEQUENCE</scope>
    <source>
        <tissue evidence="1">Leaf</tissue>
    </source>
</reference>
<proteinExistence type="predicted"/>
<gene>
    <name evidence="1" type="ORF">I3842_05G241500</name>
</gene>
<accession>A0A922F8E7</accession>
<name>A0A922F8E7_CARIL</name>
<evidence type="ECO:0000313" key="1">
    <source>
        <dbReference type="EMBL" id="KAG6715247.1"/>
    </source>
</evidence>
<sequence length="84" mass="9341">MGMKPRISSSLASRAGQDGFSEVAVQAEIGTRSDDHGVRLTWLYISKKDALYDDHVSTCIIIGSMEQFDDHRIRVSGFHAMLVK</sequence>
<protein>
    <submittedName>
        <fullName evidence="1">Uncharacterized protein</fullName>
    </submittedName>
</protein>
<dbReference type="EMBL" id="CM031829">
    <property type="protein sequence ID" value="KAG6715247.1"/>
    <property type="molecule type" value="Genomic_DNA"/>
</dbReference>
<dbReference type="AlphaFoldDB" id="A0A922F8E7"/>